<reference evidence="4 5" key="1">
    <citation type="journal article" date="2024" name="Commun. Biol.">
        <title>Comparative genomic analysis of thermophilic fungi reveals convergent evolutionary adaptations and gene losses.</title>
        <authorList>
            <person name="Steindorff A.S."/>
            <person name="Aguilar-Pontes M.V."/>
            <person name="Robinson A.J."/>
            <person name="Andreopoulos B."/>
            <person name="LaButti K."/>
            <person name="Kuo A."/>
            <person name="Mondo S."/>
            <person name="Riley R."/>
            <person name="Otillar R."/>
            <person name="Haridas S."/>
            <person name="Lipzen A."/>
            <person name="Grimwood J."/>
            <person name="Schmutz J."/>
            <person name="Clum A."/>
            <person name="Reid I.D."/>
            <person name="Moisan M.C."/>
            <person name="Butler G."/>
            <person name="Nguyen T.T.M."/>
            <person name="Dewar K."/>
            <person name="Conant G."/>
            <person name="Drula E."/>
            <person name="Henrissat B."/>
            <person name="Hansel C."/>
            <person name="Singer S."/>
            <person name="Hutchinson M.I."/>
            <person name="de Vries R.P."/>
            <person name="Natvig D.O."/>
            <person name="Powell A.J."/>
            <person name="Tsang A."/>
            <person name="Grigoriev I.V."/>
        </authorList>
    </citation>
    <scope>NUCLEOTIDE SEQUENCE [LARGE SCALE GENOMIC DNA]</scope>
    <source>
        <strain evidence="4 5">ATCC 22073</strain>
    </source>
</reference>
<accession>A0ABR4DKJ1</accession>
<dbReference type="RefSeq" id="XP_070869399.1">
    <property type="nucleotide sequence ID" value="XM_071011106.1"/>
</dbReference>
<dbReference type="GeneID" id="98125750"/>
<dbReference type="InterPro" id="IPR000898">
    <property type="entry name" value="Indolamine_dOase"/>
</dbReference>
<keyword evidence="2" id="KW-0479">Metal-binding</keyword>
<evidence type="ECO:0000313" key="5">
    <source>
        <dbReference type="Proteomes" id="UP001600064"/>
    </source>
</evidence>
<dbReference type="Gene3D" id="1.20.58.480">
    <property type="match status" value="1"/>
</dbReference>
<dbReference type="Proteomes" id="UP001600064">
    <property type="component" value="Unassembled WGS sequence"/>
</dbReference>
<organism evidence="4 5">
    <name type="scientific">Remersonia thermophila</name>
    <dbReference type="NCBI Taxonomy" id="72144"/>
    <lineage>
        <taxon>Eukaryota</taxon>
        <taxon>Fungi</taxon>
        <taxon>Dikarya</taxon>
        <taxon>Ascomycota</taxon>
        <taxon>Pezizomycotina</taxon>
        <taxon>Sordariomycetes</taxon>
        <taxon>Sordariomycetidae</taxon>
        <taxon>Sordariales</taxon>
        <taxon>Sordariales incertae sedis</taxon>
        <taxon>Remersonia</taxon>
    </lineage>
</organism>
<keyword evidence="3" id="KW-0408">Iron</keyword>
<comment type="caution">
    <text evidence="4">The sequence shown here is derived from an EMBL/GenBank/DDBJ whole genome shotgun (WGS) entry which is preliminary data.</text>
</comment>
<name>A0ABR4DKJ1_9PEZI</name>
<evidence type="ECO:0000256" key="3">
    <source>
        <dbReference type="ARBA" id="ARBA00023004"/>
    </source>
</evidence>
<evidence type="ECO:0000256" key="2">
    <source>
        <dbReference type="ARBA" id="ARBA00022723"/>
    </source>
</evidence>
<dbReference type="PANTHER" id="PTHR28657">
    <property type="entry name" value="INDOLEAMINE 2,3-DIOXYGENASE"/>
    <property type="match status" value="1"/>
</dbReference>
<dbReference type="PANTHER" id="PTHR28657:SF11">
    <property type="entry name" value="INDOLEAMINE 2,3-DIOXYGENASE"/>
    <property type="match status" value="1"/>
</dbReference>
<protein>
    <recommendedName>
        <fullName evidence="6">Indoleamine 2,3-dioxygenase</fullName>
    </recommendedName>
</protein>
<dbReference type="SUPFAM" id="SSF140959">
    <property type="entry name" value="Indolic compounds 2,3-dioxygenase-like"/>
    <property type="match status" value="1"/>
</dbReference>
<dbReference type="InterPro" id="IPR037217">
    <property type="entry name" value="Trp/Indoleamine_2_3_dOase-like"/>
</dbReference>
<sequence>MANLVGLIVLSVLSTIVTFVWTLREQRRDLPAVKPRSFPRALWHWSTMLSNLGHRSQDATEDESDSRQLLHEIQDLAECHETAGLLAELIRKDGAGEWPPRSNHAHTTWPAPLRAYRDIYEEMLPLLAVAKPSLDDEVNRERIAAFRSRFRQLLSERVDLGAVEKLLQAAETGQWDVFPRDTYNGFYACVAWCRHAYRWAIIPVVRVAQLERVVPLPSELILPWTYQQRHFGLCSDSGNNMSNLVLNFTPLGGYALRINDPASQSPVIARSEEAFSRIFYDVEAFALPIYHAIISAIRARCRGDAAACLHHVRRITRQLRPLLSSYYDRVHDNSIARSAWLSHVQGFYGWGAGYEKIEEGQEQPRWVKFDGLSGNQVLLFQVLDAFLGLPPYLDEETQGRNVPAMQRELVRAVGRNSFRRDLAKEGVDGMILEEMAEILKRLRLFRTAHRTRAKVYLTQPAPERLPMTAGKSLLKSDIDTSLEHLDEFMLGRLAQTV</sequence>
<keyword evidence="5" id="KW-1185">Reference proteome</keyword>
<gene>
    <name evidence="4" type="ORF">VTJ83DRAFT_46</name>
</gene>
<dbReference type="EMBL" id="JAZGUE010000001">
    <property type="protein sequence ID" value="KAL2270675.1"/>
    <property type="molecule type" value="Genomic_DNA"/>
</dbReference>
<comment type="similarity">
    <text evidence="1">Belongs to the indoleamine 2,3-dioxygenase family.</text>
</comment>
<evidence type="ECO:0000313" key="4">
    <source>
        <dbReference type="EMBL" id="KAL2270675.1"/>
    </source>
</evidence>
<evidence type="ECO:0000256" key="1">
    <source>
        <dbReference type="ARBA" id="ARBA00007119"/>
    </source>
</evidence>
<proteinExistence type="inferred from homology"/>
<evidence type="ECO:0008006" key="6">
    <source>
        <dbReference type="Google" id="ProtNLM"/>
    </source>
</evidence>